<name>A0A7H0EZX1_9CYAN</name>
<evidence type="ECO:0000256" key="1">
    <source>
        <dbReference type="SAM" id="Phobius"/>
    </source>
</evidence>
<sequence>MVTIVIVFLTNIVISLMLVYLAWQMWQLKHKLTIIANNLESKESAIYGVLATIGDNINGEREQIYHWRQKQQMLKQQLQQAWQTFQLLKLLTTSGWRLLAQKVQK</sequence>
<dbReference type="Proteomes" id="UP000516013">
    <property type="component" value="Chromosome"/>
</dbReference>
<feature type="transmembrane region" description="Helical" evidence="1">
    <location>
        <begin position="6"/>
        <end position="23"/>
    </location>
</feature>
<keyword evidence="3" id="KW-1185">Reference proteome</keyword>
<gene>
    <name evidence="2" type="ORF">IAR63_16110</name>
</gene>
<organism evidence="2 3">
    <name type="scientific">Cylindrospermopsis curvispora GIHE-G1</name>
    <dbReference type="NCBI Taxonomy" id="2666332"/>
    <lineage>
        <taxon>Bacteria</taxon>
        <taxon>Bacillati</taxon>
        <taxon>Cyanobacteriota</taxon>
        <taxon>Cyanophyceae</taxon>
        <taxon>Nostocales</taxon>
        <taxon>Aphanizomenonaceae</taxon>
        <taxon>Cylindrospermopsis</taxon>
    </lineage>
</organism>
<keyword evidence="1" id="KW-0472">Membrane</keyword>
<dbReference type="RefSeq" id="WP_187705973.1">
    <property type="nucleotide sequence ID" value="NZ_CP060822.1"/>
</dbReference>
<reference evidence="2 3" key="1">
    <citation type="submission" date="2020-08" db="EMBL/GenBank/DDBJ databases">
        <title>Complete genome sequence of Raphidiopsis curvispora isolated from drinking water reservoir in South Korea.</title>
        <authorList>
            <person name="Jeong J."/>
        </authorList>
    </citation>
    <scope>NUCLEOTIDE SEQUENCE [LARGE SCALE GENOMIC DNA]</scope>
    <source>
        <strain evidence="2 3">GIHE-G1</strain>
    </source>
</reference>
<keyword evidence="1" id="KW-0812">Transmembrane</keyword>
<dbReference type="EMBL" id="CP060822">
    <property type="protein sequence ID" value="QNP29337.1"/>
    <property type="molecule type" value="Genomic_DNA"/>
</dbReference>
<evidence type="ECO:0000313" key="2">
    <source>
        <dbReference type="EMBL" id="QNP29337.1"/>
    </source>
</evidence>
<dbReference type="KEGG" id="ccur:IAR63_16110"/>
<proteinExistence type="predicted"/>
<dbReference type="AlphaFoldDB" id="A0A7H0EZX1"/>
<protein>
    <submittedName>
        <fullName evidence="2">Uncharacterized protein</fullName>
    </submittedName>
</protein>
<keyword evidence="1" id="KW-1133">Transmembrane helix</keyword>
<accession>A0A7H0EZX1</accession>
<evidence type="ECO:0000313" key="3">
    <source>
        <dbReference type="Proteomes" id="UP000516013"/>
    </source>
</evidence>